<dbReference type="Proteomes" id="UP000295606">
    <property type="component" value="Unassembled WGS sequence"/>
</dbReference>
<comment type="caution">
    <text evidence="1">The sequence shown here is derived from an EMBL/GenBank/DDBJ whole genome shotgun (WGS) entry which is preliminary data.</text>
</comment>
<dbReference type="OrthoDB" id="8966248at2"/>
<sequence>MPEYRYFEESGYYCFCEVHEATPGVWHASVRFERKIFHTEQRTRIPGIRHKIKQDFGSSDEAMTAASVYALECAAADETEL</sequence>
<accession>A0A4R5LB86</accession>
<gene>
    <name evidence="1" type="ORF">E1N52_19520</name>
</gene>
<proteinExistence type="predicted"/>
<dbReference type="EMBL" id="SMOD01000014">
    <property type="protein sequence ID" value="TDG06522.1"/>
    <property type="molecule type" value="Genomic_DNA"/>
</dbReference>
<evidence type="ECO:0000313" key="2">
    <source>
        <dbReference type="Proteomes" id="UP000295606"/>
    </source>
</evidence>
<name>A0A4R5LB86_9BURK</name>
<protein>
    <submittedName>
        <fullName evidence="1">Uncharacterized protein</fullName>
    </submittedName>
</protein>
<organism evidence="1 2">
    <name type="scientific">Paraburkholderia guartelaensis</name>
    <dbReference type="NCBI Taxonomy" id="2546446"/>
    <lineage>
        <taxon>Bacteria</taxon>
        <taxon>Pseudomonadati</taxon>
        <taxon>Pseudomonadota</taxon>
        <taxon>Betaproteobacteria</taxon>
        <taxon>Burkholderiales</taxon>
        <taxon>Burkholderiaceae</taxon>
        <taxon>Paraburkholderia</taxon>
    </lineage>
</organism>
<evidence type="ECO:0000313" key="1">
    <source>
        <dbReference type="EMBL" id="TDG06522.1"/>
    </source>
</evidence>
<reference evidence="1 2" key="1">
    <citation type="submission" date="2019-03" db="EMBL/GenBank/DDBJ databases">
        <title>Paraburkholderia sp. isolated from native Mimosa gymnas in Guartela State Park, Brazil.</title>
        <authorList>
            <person name="Paulitsch F."/>
            <person name="Hungria M."/>
            <person name="Delamuta J.R.M."/>
            <person name="Ribeiro R.A."/>
            <person name="Dall'Agnol R."/>
            <person name="Silva J.S.B."/>
        </authorList>
    </citation>
    <scope>NUCLEOTIDE SEQUENCE [LARGE SCALE GENOMIC DNA]</scope>
    <source>
        <strain evidence="1 2">CNPSo 3008</strain>
    </source>
</reference>
<dbReference type="AlphaFoldDB" id="A0A4R5LB86"/>